<dbReference type="Proteomes" id="UP000299102">
    <property type="component" value="Unassembled WGS sequence"/>
</dbReference>
<protein>
    <submittedName>
        <fullName evidence="1">Uncharacterized protein</fullName>
    </submittedName>
</protein>
<comment type="caution">
    <text evidence="1">The sequence shown here is derived from an EMBL/GenBank/DDBJ whole genome shotgun (WGS) entry which is preliminary data.</text>
</comment>
<sequence>MLYQRLGDVTNQPDNFLASSSEELDFRLQEGEQVFQPHLLKEIPEFNTKHTTESEEASLYFEPGQSIYDEQVAPSQVIEALSNERIESTKFISDKSCMQIEDITLNSTQNEKNKSLQYFEITKEEELINQSKNTSEKLTKHSFHMKLFLRTKVLKL</sequence>
<gene>
    <name evidence="1" type="ORF">EVAR_72900_1</name>
</gene>
<name>A0A4C1STK2_EUMVA</name>
<keyword evidence="2" id="KW-1185">Reference proteome</keyword>
<dbReference type="EMBL" id="BGZK01011107">
    <property type="protein sequence ID" value="GBP05462.1"/>
    <property type="molecule type" value="Genomic_DNA"/>
</dbReference>
<evidence type="ECO:0000313" key="1">
    <source>
        <dbReference type="EMBL" id="GBP05462.1"/>
    </source>
</evidence>
<proteinExistence type="predicted"/>
<evidence type="ECO:0000313" key="2">
    <source>
        <dbReference type="Proteomes" id="UP000299102"/>
    </source>
</evidence>
<reference evidence="1 2" key="1">
    <citation type="journal article" date="2019" name="Commun. Biol.">
        <title>The bagworm genome reveals a unique fibroin gene that provides high tensile strength.</title>
        <authorList>
            <person name="Kono N."/>
            <person name="Nakamura H."/>
            <person name="Ohtoshi R."/>
            <person name="Tomita M."/>
            <person name="Numata K."/>
            <person name="Arakawa K."/>
        </authorList>
    </citation>
    <scope>NUCLEOTIDE SEQUENCE [LARGE SCALE GENOMIC DNA]</scope>
</reference>
<organism evidence="1 2">
    <name type="scientific">Eumeta variegata</name>
    <name type="common">Bagworm moth</name>
    <name type="synonym">Eumeta japonica</name>
    <dbReference type="NCBI Taxonomy" id="151549"/>
    <lineage>
        <taxon>Eukaryota</taxon>
        <taxon>Metazoa</taxon>
        <taxon>Ecdysozoa</taxon>
        <taxon>Arthropoda</taxon>
        <taxon>Hexapoda</taxon>
        <taxon>Insecta</taxon>
        <taxon>Pterygota</taxon>
        <taxon>Neoptera</taxon>
        <taxon>Endopterygota</taxon>
        <taxon>Lepidoptera</taxon>
        <taxon>Glossata</taxon>
        <taxon>Ditrysia</taxon>
        <taxon>Tineoidea</taxon>
        <taxon>Psychidae</taxon>
        <taxon>Oiketicinae</taxon>
        <taxon>Eumeta</taxon>
    </lineage>
</organism>
<dbReference type="AlphaFoldDB" id="A0A4C1STK2"/>
<dbReference type="OrthoDB" id="10072397at2759"/>
<accession>A0A4C1STK2</accession>